<evidence type="ECO:0000313" key="2">
    <source>
        <dbReference type="Proteomes" id="UP001437256"/>
    </source>
</evidence>
<accession>A0ABR2Z913</accession>
<sequence length="448" mass="49785">MNPSSFAKNLLECAPAPPEITARSLSLKILLNDEGDNFLSLLTPVDRYHLSKCCIQFFRDIFDYNLRLCGIDRYLSSRINEDQLDQFRAIQSATGAVIGGTSAMHFFEGARSLESDSLNIYVDHASWKQFLPFLLNVGYEYSAEHPQPTTLSALFNWTSSLNIRNAFAIDYEVRTNCNWRTGYPVADPCRGLASHLNPSATACGRCDPNPCDESSAAEAVLNIIERRILSNDGVDNDLRTFIATAFRKIPEVGGKQRDWYPGGIVAHNFMMRLRVPFHILRWEPRATIQFSHNPRAGTIRANLNIQIPNCNPSPSDLIVNLAEMNRFPAPPGIKMAVGFAADVLKNLDEDFSAITSSEGFLPSHRVQMEKQREAVAAIRGLVKAAFVKLDADHPPASVLEHPTQSSEDALCNALISLFALFDAFPNPTRPLLHPLTLFHSSLLSHTST</sequence>
<name>A0ABR2Z913_9AGAR</name>
<dbReference type="Proteomes" id="UP001437256">
    <property type="component" value="Unassembled WGS sequence"/>
</dbReference>
<comment type="caution">
    <text evidence="1">The sequence shown here is derived from an EMBL/GenBank/DDBJ whole genome shotgun (WGS) entry which is preliminary data.</text>
</comment>
<proteinExistence type="predicted"/>
<evidence type="ECO:0000313" key="1">
    <source>
        <dbReference type="EMBL" id="KAL0058091.1"/>
    </source>
</evidence>
<dbReference type="EMBL" id="JBBXMP010000369">
    <property type="protein sequence ID" value="KAL0058091.1"/>
    <property type="molecule type" value="Genomic_DNA"/>
</dbReference>
<reference evidence="1 2" key="1">
    <citation type="submission" date="2024-05" db="EMBL/GenBank/DDBJ databases">
        <title>A draft genome resource for the thread blight pathogen Marasmius tenuissimus strain MS-2.</title>
        <authorList>
            <person name="Yulfo-Soto G.E."/>
            <person name="Baruah I.K."/>
            <person name="Amoako-Attah I."/>
            <person name="Bukari Y."/>
            <person name="Meinhardt L.W."/>
            <person name="Bailey B.A."/>
            <person name="Cohen S.P."/>
        </authorList>
    </citation>
    <scope>NUCLEOTIDE SEQUENCE [LARGE SCALE GENOMIC DNA]</scope>
    <source>
        <strain evidence="1 2">MS-2</strain>
    </source>
</reference>
<keyword evidence="2" id="KW-1185">Reference proteome</keyword>
<gene>
    <name evidence="1" type="ORF">AAF712_015251</name>
</gene>
<protein>
    <submittedName>
        <fullName evidence="1">Uncharacterized protein</fullName>
    </submittedName>
</protein>
<organism evidence="1 2">
    <name type="scientific">Marasmius tenuissimus</name>
    <dbReference type="NCBI Taxonomy" id="585030"/>
    <lineage>
        <taxon>Eukaryota</taxon>
        <taxon>Fungi</taxon>
        <taxon>Dikarya</taxon>
        <taxon>Basidiomycota</taxon>
        <taxon>Agaricomycotina</taxon>
        <taxon>Agaricomycetes</taxon>
        <taxon>Agaricomycetidae</taxon>
        <taxon>Agaricales</taxon>
        <taxon>Marasmiineae</taxon>
        <taxon>Marasmiaceae</taxon>
        <taxon>Marasmius</taxon>
    </lineage>
</organism>